<feature type="transmembrane region" description="Helical" evidence="1">
    <location>
        <begin position="199"/>
        <end position="220"/>
    </location>
</feature>
<keyword evidence="1" id="KW-0472">Membrane</keyword>
<feature type="transmembrane region" description="Helical" evidence="1">
    <location>
        <begin position="42"/>
        <end position="64"/>
    </location>
</feature>
<organism evidence="2">
    <name type="scientific">hydrothermal vent metagenome</name>
    <dbReference type="NCBI Taxonomy" id="652676"/>
    <lineage>
        <taxon>unclassified sequences</taxon>
        <taxon>metagenomes</taxon>
        <taxon>ecological metagenomes</taxon>
    </lineage>
</organism>
<evidence type="ECO:0000256" key="1">
    <source>
        <dbReference type="SAM" id="Phobius"/>
    </source>
</evidence>
<dbReference type="AlphaFoldDB" id="A0A3B1A0S7"/>
<evidence type="ECO:0008006" key="3">
    <source>
        <dbReference type="Google" id="ProtNLM"/>
    </source>
</evidence>
<dbReference type="EMBL" id="UOFT01000061">
    <property type="protein sequence ID" value="VAW97641.1"/>
    <property type="molecule type" value="Genomic_DNA"/>
</dbReference>
<feature type="transmembrane region" description="Helical" evidence="1">
    <location>
        <begin position="71"/>
        <end position="89"/>
    </location>
</feature>
<feature type="transmembrane region" description="Helical" evidence="1">
    <location>
        <begin position="101"/>
        <end position="121"/>
    </location>
</feature>
<proteinExistence type="predicted"/>
<keyword evidence="1" id="KW-0812">Transmembrane</keyword>
<dbReference type="PIRSF" id="PIRSF028137">
    <property type="entry name" value="UCP028137"/>
    <property type="match status" value="1"/>
</dbReference>
<protein>
    <recommendedName>
        <fullName evidence="3">MFS transporter</fullName>
    </recommendedName>
</protein>
<dbReference type="InterPro" id="IPR016870">
    <property type="entry name" value="UCP028137"/>
</dbReference>
<sequence length="242" mass="26492">MTSTANPTSKTPEHKPRPLIDLLVGIVIPSFILMKFSGDADLGATTALIVALAFPLGWGLYELIKYKKFNFIALLGLVSVLLTGGIGLLQLDTQWLAVKEAAIPGLIGIAVLVSTQTRYPLIKTLLYNPKIMNVEKIGQKLDEQGSTDVFEARLLKATYLLGSTFFFSAAMNYALAVWIVTSPAGSAAFNEELGQMTLLSYPMIAIPSMIMMLGIFYYLWRTVHGMTGLALEEILHMDNSKQ</sequence>
<accession>A0A3B1A0S7</accession>
<name>A0A3B1A0S7_9ZZZZ</name>
<feature type="transmembrane region" description="Helical" evidence="1">
    <location>
        <begin position="159"/>
        <end position="179"/>
    </location>
</feature>
<keyword evidence="1" id="KW-1133">Transmembrane helix</keyword>
<evidence type="ECO:0000313" key="2">
    <source>
        <dbReference type="EMBL" id="VAW97641.1"/>
    </source>
</evidence>
<dbReference type="NCBIfam" id="NF041646">
    <property type="entry name" value="VC0807_fam"/>
    <property type="match status" value="1"/>
</dbReference>
<gene>
    <name evidence="2" type="ORF">MNBD_GAMMA23-573</name>
</gene>
<reference evidence="2" key="1">
    <citation type="submission" date="2018-06" db="EMBL/GenBank/DDBJ databases">
        <authorList>
            <person name="Zhirakovskaya E."/>
        </authorList>
    </citation>
    <scope>NUCLEOTIDE SEQUENCE</scope>
</reference>